<evidence type="ECO:0000256" key="5">
    <source>
        <dbReference type="ARBA" id="ARBA00022801"/>
    </source>
</evidence>
<comment type="caution">
    <text evidence="11">The sequence shown here is derived from an EMBL/GenBank/DDBJ whole genome shotgun (WGS) entry which is preliminary data.</text>
</comment>
<evidence type="ECO:0000313" key="12">
    <source>
        <dbReference type="Proteomes" id="UP001524586"/>
    </source>
</evidence>
<evidence type="ECO:0000256" key="8">
    <source>
        <dbReference type="ARBA" id="ARBA00023316"/>
    </source>
</evidence>
<dbReference type="CDD" id="cd16913">
    <property type="entry name" value="YkuD_like"/>
    <property type="match status" value="1"/>
</dbReference>
<evidence type="ECO:0000256" key="6">
    <source>
        <dbReference type="ARBA" id="ARBA00022960"/>
    </source>
</evidence>
<evidence type="ECO:0000313" key="11">
    <source>
        <dbReference type="EMBL" id="MCQ8127122.1"/>
    </source>
</evidence>
<dbReference type="Pfam" id="PF03734">
    <property type="entry name" value="YkuD"/>
    <property type="match status" value="1"/>
</dbReference>
<protein>
    <submittedName>
        <fullName evidence="11">L,D-transpeptidase</fullName>
    </submittedName>
</protein>
<keyword evidence="7 9" id="KW-0573">Peptidoglycan synthesis</keyword>
<dbReference type="PANTHER" id="PTHR30582">
    <property type="entry name" value="L,D-TRANSPEPTIDASE"/>
    <property type="match status" value="1"/>
</dbReference>
<keyword evidence="12" id="KW-1185">Reference proteome</keyword>
<dbReference type="RefSeq" id="WP_256613439.1">
    <property type="nucleotide sequence ID" value="NZ_JANIBK010000004.1"/>
</dbReference>
<dbReference type="Proteomes" id="UP001524586">
    <property type="component" value="Unassembled WGS sequence"/>
</dbReference>
<dbReference type="InterPro" id="IPR005490">
    <property type="entry name" value="LD_TPept_cat_dom"/>
</dbReference>
<accession>A0ABT1TZY3</accession>
<evidence type="ECO:0000256" key="4">
    <source>
        <dbReference type="ARBA" id="ARBA00022679"/>
    </source>
</evidence>
<evidence type="ECO:0000259" key="10">
    <source>
        <dbReference type="PROSITE" id="PS52029"/>
    </source>
</evidence>
<comment type="similarity">
    <text evidence="2">Belongs to the YkuD family.</text>
</comment>
<proteinExistence type="inferred from homology"/>
<dbReference type="Gene3D" id="2.40.440.10">
    <property type="entry name" value="L,D-transpeptidase catalytic domain-like"/>
    <property type="match status" value="1"/>
</dbReference>
<evidence type="ECO:0000256" key="1">
    <source>
        <dbReference type="ARBA" id="ARBA00004752"/>
    </source>
</evidence>
<dbReference type="SUPFAM" id="SSF141523">
    <property type="entry name" value="L,D-transpeptidase catalytic domain-like"/>
    <property type="match status" value="1"/>
</dbReference>
<feature type="domain" description="L,D-TPase catalytic" evidence="10">
    <location>
        <begin position="3"/>
        <end position="159"/>
    </location>
</feature>
<evidence type="ECO:0000256" key="9">
    <source>
        <dbReference type="PROSITE-ProRule" id="PRU01373"/>
    </source>
</evidence>
<gene>
    <name evidence="11" type="ORF">NP596_01530</name>
</gene>
<name>A0ABT1TZY3_9GAMM</name>
<evidence type="ECO:0000256" key="2">
    <source>
        <dbReference type="ARBA" id="ARBA00005992"/>
    </source>
</evidence>
<sequence length="160" mass="17795">MSRSLDICIASQQLTVLENERVIKRYPVSTAKKGPGQLKGSECTPTGRHKIRAKIGAGAAINSVFIGRRFTGEIYTPQLAAAEPKRDWILSRILWLSGLEPGFNRYGEVDTAWRYIYIHGCPDHLMLGMPASHGCIRMHNADVIELFDSIDAGCPVFIHE</sequence>
<dbReference type="InterPro" id="IPR050979">
    <property type="entry name" value="LD-transpeptidase"/>
</dbReference>
<organism evidence="11 12">
    <name type="scientific">Methylomonas rivi</name>
    <dbReference type="NCBI Taxonomy" id="2952226"/>
    <lineage>
        <taxon>Bacteria</taxon>
        <taxon>Pseudomonadati</taxon>
        <taxon>Pseudomonadota</taxon>
        <taxon>Gammaproteobacteria</taxon>
        <taxon>Methylococcales</taxon>
        <taxon>Methylococcaceae</taxon>
        <taxon>Methylomonas</taxon>
    </lineage>
</organism>
<dbReference type="EMBL" id="JANIBK010000004">
    <property type="protein sequence ID" value="MCQ8127122.1"/>
    <property type="molecule type" value="Genomic_DNA"/>
</dbReference>
<keyword evidence="8 9" id="KW-0961">Cell wall biogenesis/degradation</keyword>
<keyword evidence="6 9" id="KW-0133">Cell shape</keyword>
<comment type="pathway">
    <text evidence="1 9">Cell wall biogenesis; peptidoglycan biosynthesis.</text>
</comment>
<evidence type="ECO:0000256" key="7">
    <source>
        <dbReference type="ARBA" id="ARBA00022984"/>
    </source>
</evidence>
<keyword evidence="4" id="KW-0808">Transferase</keyword>
<feature type="active site" description="Nucleophile" evidence="9">
    <location>
        <position position="135"/>
    </location>
</feature>
<keyword evidence="3" id="KW-0328">Glycosyltransferase</keyword>
<reference evidence="11 12" key="1">
    <citation type="submission" date="2022-07" db="EMBL/GenBank/DDBJ databases">
        <title>Methylomonas rivi sp. nov., Methylomonas rosea sp. nov., Methylomonas aureus sp. nov. and Methylomonas subterranea sp. nov., four novel methanotrophs isolated from a freshwater creek and the deep terrestrial subsurface.</title>
        <authorList>
            <person name="Abin C."/>
            <person name="Sankaranarayanan K."/>
            <person name="Garner C."/>
            <person name="Sindelar R."/>
            <person name="Kotary K."/>
            <person name="Garner R."/>
            <person name="Barclay S."/>
            <person name="Lawson P."/>
            <person name="Krumholz L."/>
        </authorList>
    </citation>
    <scope>NUCLEOTIDE SEQUENCE [LARGE SCALE GENOMIC DNA]</scope>
    <source>
        <strain evidence="11 12">WSC-6</strain>
    </source>
</reference>
<keyword evidence="5" id="KW-0378">Hydrolase</keyword>
<dbReference type="PROSITE" id="PS52029">
    <property type="entry name" value="LD_TPASE"/>
    <property type="match status" value="1"/>
</dbReference>
<dbReference type="InterPro" id="IPR038063">
    <property type="entry name" value="Transpep_catalytic_dom"/>
</dbReference>
<evidence type="ECO:0000256" key="3">
    <source>
        <dbReference type="ARBA" id="ARBA00022676"/>
    </source>
</evidence>
<dbReference type="PANTHER" id="PTHR30582:SF24">
    <property type="entry name" value="L,D-TRANSPEPTIDASE ERFK_SRFK-RELATED"/>
    <property type="match status" value="1"/>
</dbReference>
<feature type="active site" description="Proton donor/acceptor" evidence="9">
    <location>
        <position position="119"/>
    </location>
</feature>